<evidence type="ECO:0000259" key="1">
    <source>
        <dbReference type="Pfam" id="PF06662"/>
    </source>
</evidence>
<dbReference type="KEGG" id="cmb:CSW64_01330"/>
<dbReference type="OrthoDB" id="5241309at2"/>
<dbReference type="PANTHER" id="PTHR13174">
    <property type="entry name" value="D-GLUCURONYL C5-EPIMERASE"/>
    <property type="match status" value="1"/>
</dbReference>
<feature type="domain" description="D-glucuronyl C5-epimerase C-terminal" evidence="1">
    <location>
        <begin position="132"/>
        <end position="309"/>
    </location>
</feature>
<dbReference type="InterPro" id="IPR039721">
    <property type="entry name" value="C5-epimerase"/>
</dbReference>
<sequence length="332" mass="37885">MLGVLRRGYRVIDTYLLGALMGRTTTASFWYIPEPPAVYDAETLDRYEDYRAHGVVSPVYPIDHRQKTAYDLTNSDGIIVLKYPEPVGEQINPEAAFQFALGLHDRFIAGEGDALRDQFLHYAAYFRDRQTEQGDFNYEFDWAGWKAPWTSALAQSRGVSVMLRAYLLTQDETFAVAARRGLSKFSVQISDGGYLGISNETGCPYFEEYPPRPSAVINGFMAAAIAPWEVARWLGDEKAAELAAMAKQSIEKMLPHYTTSWWTLYDHNPETPFPNYHSPRYQIMCVGYLKALSRMFRSEEIARHAAIWEKQLTPLNKARATVLKFVRKAVYE</sequence>
<proteinExistence type="predicted"/>
<name>A0A2D2AT30_9CAUL</name>
<dbReference type="GO" id="GO:0015012">
    <property type="term" value="P:heparan sulfate proteoglycan biosynthetic process"/>
    <property type="evidence" value="ECO:0007669"/>
    <property type="project" value="InterPro"/>
</dbReference>
<reference evidence="2 3" key="1">
    <citation type="submission" date="2017-10" db="EMBL/GenBank/DDBJ databases">
        <title>Genome sequence of Caulobacter mirabilis FWC38.</title>
        <authorList>
            <person name="Fiebig A."/>
            <person name="Crosson S."/>
        </authorList>
    </citation>
    <scope>NUCLEOTIDE SEQUENCE [LARGE SCALE GENOMIC DNA]</scope>
    <source>
        <strain evidence="2 3">FWC 38</strain>
    </source>
</reference>
<dbReference type="Proteomes" id="UP000228945">
    <property type="component" value="Chromosome"/>
</dbReference>
<accession>A0A2D2AT30</accession>
<dbReference type="EMBL" id="CP024201">
    <property type="protein sequence ID" value="ATQ41146.1"/>
    <property type="molecule type" value="Genomic_DNA"/>
</dbReference>
<dbReference type="PANTHER" id="PTHR13174:SF3">
    <property type="entry name" value="D-GLUCURONYL C5-EPIMERASE"/>
    <property type="match status" value="1"/>
</dbReference>
<protein>
    <recommendedName>
        <fullName evidence="1">D-glucuronyl C5-epimerase C-terminal domain-containing protein</fullName>
    </recommendedName>
</protein>
<keyword evidence="3" id="KW-1185">Reference proteome</keyword>
<dbReference type="AlphaFoldDB" id="A0A2D2AT30"/>
<organism evidence="2 3">
    <name type="scientific">Caulobacter mirabilis</name>
    <dbReference type="NCBI Taxonomy" id="69666"/>
    <lineage>
        <taxon>Bacteria</taxon>
        <taxon>Pseudomonadati</taxon>
        <taxon>Pseudomonadota</taxon>
        <taxon>Alphaproteobacteria</taxon>
        <taxon>Caulobacterales</taxon>
        <taxon>Caulobacteraceae</taxon>
        <taxon>Caulobacter</taxon>
    </lineage>
</organism>
<evidence type="ECO:0000313" key="2">
    <source>
        <dbReference type="EMBL" id="ATQ41146.1"/>
    </source>
</evidence>
<dbReference type="GO" id="GO:0047464">
    <property type="term" value="F:heparosan-N-sulfate-glucuronate 5-epimerase activity"/>
    <property type="evidence" value="ECO:0007669"/>
    <property type="project" value="InterPro"/>
</dbReference>
<gene>
    <name evidence="2" type="ORF">CSW64_01330</name>
</gene>
<dbReference type="Pfam" id="PF06662">
    <property type="entry name" value="C5-epim_C"/>
    <property type="match status" value="1"/>
</dbReference>
<evidence type="ECO:0000313" key="3">
    <source>
        <dbReference type="Proteomes" id="UP000228945"/>
    </source>
</evidence>
<dbReference type="InterPro" id="IPR010598">
    <property type="entry name" value="C5-epim_C"/>
</dbReference>